<comment type="caution">
    <text evidence="1">The sequence shown here is derived from an EMBL/GenBank/DDBJ whole genome shotgun (WGS) entry which is preliminary data.</text>
</comment>
<gene>
    <name evidence="1" type="ORF">HH308_02315</name>
</gene>
<organism evidence="1 2">
    <name type="scientific">Gordonia asplenii</name>
    <dbReference type="NCBI Taxonomy" id="2725283"/>
    <lineage>
        <taxon>Bacteria</taxon>
        <taxon>Bacillati</taxon>
        <taxon>Actinomycetota</taxon>
        <taxon>Actinomycetes</taxon>
        <taxon>Mycobacteriales</taxon>
        <taxon>Gordoniaceae</taxon>
        <taxon>Gordonia</taxon>
    </lineage>
</organism>
<name>A0A848KLS8_9ACTN</name>
<dbReference type="RefSeq" id="WP_170192505.1">
    <property type="nucleotide sequence ID" value="NZ_JABBNB010000001.1"/>
</dbReference>
<proteinExistence type="predicted"/>
<reference evidence="1 2" key="1">
    <citation type="submission" date="2020-04" db="EMBL/GenBank/DDBJ databases">
        <title>Gordonia sp. nov. TBRC 11910.</title>
        <authorList>
            <person name="Suriyachadkun C."/>
        </authorList>
    </citation>
    <scope>NUCLEOTIDE SEQUENCE [LARGE SCALE GENOMIC DNA]</scope>
    <source>
        <strain evidence="1 2">TBRC 11910</strain>
    </source>
</reference>
<accession>A0A848KLS8</accession>
<evidence type="ECO:0000313" key="2">
    <source>
        <dbReference type="Proteomes" id="UP000550729"/>
    </source>
</evidence>
<dbReference type="Proteomes" id="UP000550729">
    <property type="component" value="Unassembled WGS sequence"/>
</dbReference>
<keyword evidence="2" id="KW-1185">Reference proteome</keyword>
<dbReference type="EMBL" id="JABBNB010000001">
    <property type="protein sequence ID" value="NMO00044.1"/>
    <property type="molecule type" value="Genomic_DNA"/>
</dbReference>
<sequence>MNDSSSKSPHQNRLRSLYNQVETAVAPKADAIVASADFLTTVNTVIRLRRTIGSVIANAEAGLLHLANIPSATDIRRLHRQIGALDYEIRLLRLATTHPDPGPTETENSK</sequence>
<protein>
    <submittedName>
        <fullName evidence="1">Uncharacterized protein</fullName>
    </submittedName>
</protein>
<evidence type="ECO:0000313" key="1">
    <source>
        <dbReference type="EMBL" id="NMO00044.1"/>
    </source>
</evidence>
<dbReference type="AlphaFoldDB" id="A0A848KLS8"/>